<comment type="caution">
    <text evidence="10">The sequence shown here is derived from an EMBL/GenBank/DDBJ whole genome shotgun (WGS) entry which is preliminary data.</text>
</comment>
<reference evidence="10 11" key="1">
    <citation type="submission" date="2019-08" db="EMBL/GenBank/DDBJ databases">
        <title>In-depth cultivation of the pig gut microbiome towards novel bacterial diversity and tailored functional studies.</title>
        <authorList>
            <person name="Wylensek D."/>
            <person name="Hitch T.C.A."/>
            <person name="Clavel T."/>
        </authorList>
    </citation>
    <scope>NUCLEOTIDE SEQUENCE [LARGE SCALE GENOMIC DNA]</scope>
    <source>
        <strain evidence="10 11">BL-178-WT-3A</strain>
    </source>
</reference>
<dbReference type="GO" id="GO:0005509">
    <property type="term" value="F:calcium ion binding"/>
    <property type="evidence" value="ECO:0007669"/>
    <property type="project" value="InterPro"/>
</dbReference>
<evidence type="ECO:0000259" key="9">
    <source>
        <dbReference type="SMART" id="SM00642"/>
    </source>
</evidence>
<evidence type="ECO:0000313" key="11">
    <source>
        <dbReference type="Proteomes" id="UP000471052"/>
    </source>
</evidence>
<feature type="binding site" evidence="8">
    <location>
        <position position="205"/>
    </location>
    <ligand>
        <name>Ca(2+)</name>
        <dbReference type="ChEBI" id="CHEBI:29108"/>
        <label>2</label>
    </ligand>
</feature>
<evidence type="ECO:0000256" key="7">
    <source>
        <dbReference type="PIRSR" id="PIRSR001021-1"/>
    </source>
</evidence>
<dbReference type="SMART" id="SM00642">
    <property type="entry name" value="Aamy"/>
    <property type="match status" value="1"/>
</dbReference>
<evidence type="ECO:0000313" key="10">
    <source>
        <dbReference type="EMBL" id="MST53100.1"/>
    </source>
</evidence>
<dbReference type="GO" id="GO:0005975">
    <property type="term" value="P:carbohydrate metabolic process"/>
    <property type="evidence" value="ECO:0007669"/>
    <property type="project" value="InterPro"/>
</dbReference>
<keyword evidence="4 10" id="KW-0378">Hydrolase</keyword>
<feature type="binding site" evidence="8">
    <location>
        <position position="203"/>
    </location>
    <ligand>
        <name>Ca(2+)</name>
        <dbReference type="ChEBI" id="CHEBI:29108"/>
        <label>1</label>
    </ligand>
</feature>
<organism evidence="10 11">
    <name type="scientific">Streptococcus alactolyticus</name>
    <dbReference type="NCBI Taxonomy" id="29389"/>
    <lineage>
        <taxon>Bacteria</taxon>
        <taxon>Bacillati</taxon>
        <taxon>Bacillota</taxon>
        <taxon>Bacilli</taxon>
        <taxon>Lactobacillales</taxon>
        <taxon>Streptococcaceae</taxon>
        <taxon>Streptococcus</taxon>
    </lineage>
</organism>
<keyword evidence="5" id="KW-0119">Carbohydrate metabolism</keyword>
<dbReference type="EMBL" id="VUNP01000004">
    <property type="protein sequence ID" value="MST53100.1"/>
    <property type="molecule type" value="Genomic_DNA"/>
</dbReference>
<dbReference type="Gene3D" id="3.20.20.80">
    <property type="entry name" value="Glycosidases"/>
    <property type="match status" value="1"/>
</dbReference>
<dbReference type="Pfam" id="PF09154">
    <property type="entry name" value="Alpha-amy_C_pro"/>
    <property type="match status" value="1"/>
</dbReference>
<dbReference type="InterPro" id="IPR013780">
    <property type="entry name" value="Glyco_hydro_b"/>
</dbReference>
<dbReference type="Gene3D" id="2.60.40.1180">
    <property type="entry name" value="Golgi alpha-mannosidase II"/>
    <property type="match status" value="1"/>
</dbReference>
<dbReference type="InterPro" id="IPR013776">
    <property type="entry name" value="A-amylase_thermo"/>
</dbReference>
<dbReference type="OrthoDB" id="9805159at2"/>
<accession>A0A6N7WME7</accession>
<evidence type="ECO:0000256" key="1">
    <source>
        <dbReference type="ARBA" id="ARBA00001913"/>
    </source>
</evidence>
<feature type="binding site" evidence="8">
    <location>
        <position position="197"/>
    </location>
    <ligand>
        <name>Ca(2+)</name>
        <dbReference type="ChEBI" id="CHEBI:29108"/>
        <label>1</label>
    </ligand>
</feature>
<comment type="similarity">
    <text evidence="2">Belongs to the glycosyl hydrolase 13 family.</text>
</comment>
<dbReference type="Proteomes" id="UP000471052">
    <property type="component" value="Unassembled WGS sequence"/>
</dbReference>
<dbReference type="GO" id="GO:0004556">
    <property type="term" value="F:alpha-amylase activity"/>
    <property type="evidence" value="ECO:0007669"/>
    <property type="project" value="UniProtKB-EC"/>
</dbReference>
<dbReference type="AlphaFoldDB" id="A0A6N7WME7"/>
<dbReference type="NCBIfam" id="NF006968">
    <property type="entry name" value="PRK09441.1-1"/>
    <property type="match status" value="1"/>
</dbReference>
<evidence type="ECO:0000256" key="3">
    <source>
        <dbReference type="ARBA" id="ARBA00022723"/>
    </source>
</evidence>
<evidence type="ECO:0000256" key="6">
    <source>
        <dbReference type="ARBA" id="ARBA00023295"/>
    </source>
</evidence>
<gene>
    <name evidence="10" type="ORF">FYJ82_01320</name>
</gene>
<dbReference type="NCBIfam" id="NF006971">
    <property type="entry name" value="PRK09441.1-4"/>
    <property type="match status" value="1"/>
</dbReference>
<dbReference type="RefSeq" id="WP_154454319.1">
    <property type="nucleotide sequence ID" value="NZ_JAQYDV010000061.1"/>
</dbReference>
<dbReference type="SUPFAM" id="SSF51011">
    <property type="entry name" value="Glycosyl hydrolase domain"/>
    <property type="match status" value="1"/>
</dbReference>
<evidence type="ECO:0000256" key="2">
    <source>
        <dbReference type="ARBA" id="ARBA00008061"/>
    </source>
</evidence>
<dbReference type="Pfam" id="PF00128">
    <property type="entry name" value="Alpha-amylase"/>
    <property type="match status" value="1"/>
</dbReference>
<keyword evidence="3 8" id="KW-0479">Metal-binding</keyword>
<feature type="domain" description="Glycosyl hydrolase family 13 catalytic" evidence="9">
    <location>
        <begin position="4"/>
        <end position="391"/>
    </location>
</feature>
<dbReference type="PANTHER" id="PTHR43447">
    <property type="entry name" value="ALPHA-AMYLASE"/>
    <property type="match status" value="1"/>
</dbReference>
<feature type="active site" description="Proton donor" evidence="7">
    <location>
        <position position="264"/>
    </location>
</feature>
<sequence>MTNETLMQYFEWYLPDDGKHWQNLAAAAPQLAKKGITKMWLPPAFKATHSADVGYGVYDLFDLGEFEQKGSVRTKYGTKADYLATIKSLKDNGIEPMADVILNHKAAADHTEVFTVVEVSPEDRTKVLSEPFEIEGWTNFTFAGRKHKYNAFEWHWYHFTGTDYDVKTGKTGIFQIQGDNKGWANQNLVDGENGNYDYLMYADLDFKHPEVIQNIYDWADWFVETTGITGFRLDAIKHIDSFFMGNFIRDMKAKYGDDFYVFGEFWNSDEQANTDYLESTNFRFDLVDVRLHHNLFDASQDEQFDLRTIFEGTLVKNHPDSAVTFVDNHDTQRGQALESTIAEWFKPAAYALILLRQTGLPCVFYGDYYGISGEFAQESFKDVIDRLLLLRQTVVYGEEVDYFDEENCIGWTCLGDDQHPNPLAVVISNGKATSKHLFVGENWVGQAFEDALYHYPLPVTIDADGYGDFPVGEKSVSAWVPLGVL</sequence>
<dbReference type="EC" id="3.2.1.1" evidence="10"/>
<dbReference type="CDD" id="cd11318">
    <property type="entry name" value="AmyAc_bac_fung_AmyA"/>
    <property type="match status" value="1"/>
</dbReference>
<dbReference type="NCBIfam" id="NF006969">
    <property type="entry name" value="PRK09441.1-2"/>
    <property type="match status" value="1"/>
</dbReference>
<dbReference type="Gene3D" id="2.40.30.140">
    <property type="match status" value="1"/>
</dbReference>
<name>A0A6N7WME7_STRAY</name>
<evidence type="ECO:0000256" key="4">
    <source>
        <dbReference type="ARBA" id="ARBA00022801"/>
    </source>
</evidence>
<feature type="active site" description="Nucleophile" evidence="7">
    <location>
        <position position="234"/>
    </location>
</feature>
<dbReference type="InterPro" id="IPR006047">
    <property type="entry name" value="GH13_cat_dom"/>
</dbReference>
<keyword evidence="8" id="KW-0106">Calcium</keyword>
<evidence type="ECO:0000256" key="5">
    <source>
        <dbReference type="ARBA" id="ARBA00023277"/>
    </source>
</evidence>
<dbReference type="PIRSF" id="PIRSF001021">
    <property type="entry name" value="Alph-amls_thrmst"/>
    <property type="match status" value="1"/>
</dbReference>
<feature type="binding site" evidence="8">
    <location>
        <position position="103"/>
    </location>
    <ligand>
        <name>Ca(2+)</name>
        <dbReference type="ChEBI" id="CHEBI:29108"/>
        <label>1</label>
    </ligand>
</feature>
<keyword evidence="6 10" id="KW-0326">Glycosidase</keyword>
<dbReference type="SUPFAM" id="SSF51445">
    <property type="entry name" value="(Trans)glycosidases"/>
    <property type="match status" value="1"/>
</dbReference>
<feature type="binding site" evidence="8">
    <location>
        <position position="238"/>
    </location>
    <ligand>
        <name>Ca(2+)</name>
        <dbReference type="ChEBI" id="CHEBI:29108"/>
        <label>1</label>
    </ligand>
</feature>
<protein>
    <submittedName>
        <fullName evidence="10">Alpha-amylase</fullName>
        <ecNumber evidence="10">3.2.1.1</ecNumber>
    </submittedName>
</protein>
<dbReference type="InterPro" id="IPR017853">
    <property type="entry name" value="GH"/>
</dbReference>
<evidence type="ECO:0000256" key="8">
    <source>
        <dbReference type="PIRSR" id="PIRSR001021-2"/>
    </source>
</evidence>
<dbReference type="InterPro" id="IPR015237">
    <property type="entry name" value="Alpha-amylase_C_pro"/>
</dbReference>
<proteinExistence type="inferred from homology"/>
<comment type="cofactor">
    <cofactor evidence="1">
        <name>Ca(2+)</name>
        <dbReference type="ChEBI" id="CHEBI:29108"/>
    </cofactor>
</comment>